<protein>
    <recommendedName>
        <fullName evidence="5">N-acetyltransferase domain-containing protein</fullName>
    </recommendedName>
</protein>
<dbReference type="Pfam" id="PF22555">
    <property type="entry name" value="DAM-like-phage1"/>
    <property type="match status" value="1"/>
</dbReference>
<reference evidence="3" key="1">
    <citation type="submission" date="2022-07" db="EMBL/GenBank/DDBJ databases">
        <authorList>
            <person name="Nishijima S."/>
        </authorList>
    </citation>
    <scope>NUCLEOTIDE SEQUENCE</scope>
    <source>
        <strain evidence="3">3465_136698</strain>
    </source>
</reference>
<evidence type="ECO:0000313" key="4">
    <source>
        <dbReference type="Proteomes" id="UP001158726"/>
    </source>
</evidence>
<dbReference type="Proteomes" id="UP001158726">
    <property type="component" value="Segment"/>
</dbReference>
<dbReference type="EMBL" id="OP072641">
    <property type="protein sequence ID" value="UVX66878.1"/>
    <property type="molecule type" value="Genomic_DNA"/>
</dbReference>
<evidence type="ECO:0000259" key="2">
    <source>
        <dbReference type="Pfam" id="PF22559"/>
    </source>
</evidence>
<feature type="domain" description="GNAT-like C-terminal" evidence="2">
    <location>
        <begin position="303"/>
        <end position="463"/>
    </location>
</feature>
<accession>A0ABY5TS00</accession>
<proteinExistence type="predicted"/>
<evidence type="ECO:0000259" key="1">
    <source>
        <dbReference type="Pfam" id="PF22555"/>
    </source>
</evidence>
<feature type="domain" description="GNAT-like N-terminal" evidence="1">
    <location>
        <begin position="11"/>
        <end position="282"/>
    </location>
</feature>
<dbReference type="Pfam" id="PF22559">
    <property type="entry name" value="GNAT-phage-like"/>
    <property type="match status" value="1"/>
</dbReference>
<evidence type="ECO:0008006" key="5">
    <source>
        <dbReference type="Google" id="ProtNLM"/>
    </source>
</evidence>
<keyword evidence="4" id="KW-1185">Reference proteome</keyword>
<dbReference type="InterPro" id="IPR054340">
    <property type="entry name" value="GNAT-like_C_phage-like"/>
</dbReference>
<organism evidence="3 4">
    <name type="scientific">Bacteriophage sp</name>
    <dbReference type="NCBI Taxonomy" id="38018"/>
    <lineage>
        <taxon>Viruses</taxon>
    </lineage>
</organism>
<name>A0ABY5TS00_9VIRU</name>
<sequence length="468" mass="52864">MAGFNSPSILFLNTWDKPERDWNGNLFRQALASGYTRYVELYAGSFANCMVAVENGWKPEQIEACDVWAYTAALGYAYSGTPLTEMQATVDGSPVPLSGNAADDAATIIMAQYRMRLSKHEDVDYYRELLADLDLNDSEHVGQLRERIASNMVRLGGVKYEATDPMKYAERIMDDPHTIVFANPPTYPGAYEKFFDTGGRFQWAEPEYNMFNAPVDIPKLCKLFDGRKALLICQQQQTPGNAATDSPVYARRLGLDSVIYMNSNRPNEVKRLVGGNMVTVASSKSAEIPIPILPRDHQITERSEIKVVPLHDSAAQDSYLQVMRHRISGNVSPMCVLVLIDGYVAGIIGYGLPNFMYATRYAVLRQAFGVSHERYRLTKLVTMIALRRSTFQLCATPKSQLIVDACNQLATVEYTRYPEAKGLRGLMKLDRRDRKNGQYQLQYKSEWHDEIGLRNILGQFLAKENRRK</sequence>
<evidence type="ECO:0000313" key="3">
    <source>
        <dbReference type="EMBL" id="UVX66878.1"/>
    </source>
</evidence>
<dbReference type="InterPro" id="IPR054341">
    <property type="entry name" value="GNAT-like_N"/>
</dbReference>